<sequence length="225" mass="25070">MAMISGCATAPAGPTPVWLGQFSQGPEMVRVPVRSWTERKFDNVVRQRSDFSCGAAVLATVFNYGFGYETTEQQVLVNMLKIADPDIVREKGFSLLDMKSYAQTLGMQAEGYEVEYDKLRDLKVPMIALLDIRGYKHFVVLRTAFDDRISIADPALGNRTMTRKAFEDAWNNVIFIVLDDRFDPDSELFNPVSPLSAKRLLATHADLPAAAAAEFGINQGFDFSL</sequence>
<dbReference type="GO" id="GO:0008233">
    <property type="term" value="F:peptidase activity"/>
    <property type="evidence" value="ECO:0007669"/>
    <property type="project" value="InterPro"/>
</dbReference>
<evidence type="ECO:0000313" key="2">
    <source>
        <dbReference type="EMBL" id="MXP48263.1"/>
    </source>
</evidence>
<feature type="domain" description="Peptidase C39" evidence="1">
    <location>
        <begin position="47"/>
        <end position="177"/>
    </location>
</feature>
<accession>A0A6I4V2Z9</accession>
<comment type="caution">
    <text evidence="2">The sequence shown here is derived from an EMBL/GenBank/DDBJ whole genome shotgun (WGS) entry which is preliminary data.</text>
</comment>
<dbReference type="GO" id="GO:0016020">
    <property type="term" value="C:membrane"/>
    <property type="evidence" value="ECO:0007669"/>
    <property type="project" value="InterPro"/>
</dbReference>
<organism evidence="2 3">
    <name type="scientific">Pontixanthobacter luteolus</name>
    <dbReference type="NCBI Taxonomy" id="295089"/>
    <lineage>
        <taxon>Bacteria</taxon>
        <taxon>Pseudomonadati</taxon>
        <taxon>Pseudomonadota</taxon>
        <taxon>Alphaproteobacteria</taxon>
        <taxon>Sphingomonadales</taxon>
        <taxon>Erythrobacteraceae</taxon>
        <taxon>Pontixanthobacter</taxon>
    </lineage>
</organism>
<evidence type="ECO:0000259" key="1">
    <source>
        <dbReference type="PROSITE" id="PS50990"/>
    </source>
</evidence>
<dbReference type="EMBL" id="WTYP01000002">
    <property type="protein sequence ID" value="MXP48263.1"/>
    <property type="molecule type" value="Genomic_DNA"/>
</dbReference>
<evidence type="ECO:0000313" key="3">
    <source>
        <dbReference type="Proteomes" id="UP000471435"/>
    </source>
</evidence>
<dbReference type="InterPro" id="IPR005074">
    <property type="entry name" value="Peptidase_C39"/>
</dbReference>
<dbReference type="GO" id="GO:0006508">
    <property type="term" value="P:proteolysis"/>
    <property type="evidence" value="ECO:0007669"/>
    <property type="project" value="InterPro"/>
</dbReference>
<protein>
    <submittedName>
        <fullName evidence="2">Peptidase C39</fullName>
    </submittedName>
</protein>
<dbReference type="CDD" id="cd02423">
    <property type="entry name" value="Peptidase_C39G"/>
    <property type="match status" value="1"/>
</dbReference>
<dbReference type="Pfam" id="PF03412">
    <property type="entry name" value="Peptidase_C39"/>
    <property type="match status" value="1"/>
</dbReference>
<name>A0A6I4V2Z9_9SPHN</name>
<reference evidence="2 3" key="1">
    <citation type="submission" date="2019-12" db="EMBL/GenBank/DDBJ databases">
        <title>Genomic-based taxomic classification of the family Erythrobacteraceae.</title>
        <authorList>
            <person name="Xu L."/>
        </authorList>
    </citation>
    <scope>NUCLEOTIDE SEQUENCE [LARGE SCALE GENOMIC DNA]</scope>
    <source>
        <strain evidence="2 3">SW-109</strain>
    </source>
</reference>
<dbReference type="Proteomes" id="UP000471435">
    <property type="component" value="Unassembled WGS sequence"/>
</dbReference>
<dbReference type="GO" id="GO:0005524">
    <property type="term" value="F:ATP binding"/>
    <property type="evidence" value="ECO:0007669"/>
    <property type="project" value="InterPro"/>
</dbReference>
<dbReference type="PROSITE" id="PS50990">
    <property type="entry name" value="PEPTIDASE_C39"/>
    <property type="match status" value="1"/>
</dbReference>
<dbReference type="RefSeq" id="WP_160731462.1">
    <property type="nucleotide sequence ID" value="NZ_WTYP01000002.1"/>
</dbReference>
<dbReference type="Gene3D" id="3.90.70.10">
    <property type="entry name" value="Cysteine proteinases"/>
    <property type="match status" value="1"/>
</dbReference>
<proteinExistence type="predicted"/>
<keyword evidence="3" id="KW-1185">Reference proteome</keyword>
<gene>
    <name evidence="2" type="ORF">GRI43_12780</name>
</gene>
<dbReference type="OrthoDB" id="13401at2"/>
<dbReference type="AlphaFoldDB" id="A0A6I4V2Z9"/>